<dbReference type="PROSITE" id="PS50005">
    <property type="entry name" value="TPR"/>
    <property type="match status" value="2"/>
</dbReference>
<dbReference type="Gene3D" id="1.25.40.10">
    <property type="entry name" value="Tetratricopeptide repeat domain"/>
    <property type="match status" value="1"/>
</dbReference>
<dbReference type="PROSITE" id="PS51257">
    <property type="entry name" value="PROKAR_LIPOPROTEIN"/>
    <property type="match status" value="1"/>
</dbReference>
<dbReference type="SMART" id="SM00028">
    <property type="entry name" value="TPR"/>
    <property type="match status" value="2"/>
</dbReference>
<keyword evidence="2" id="KW-0732">Signal</keyword>
<dbReference type="SUPFAM" id="SSF48452">
    <property type="entry name" value="TPR-like"/>
    <property type="match status" value="1"/>
</dbReference>
<dbReference type="KEGG" id="kmn:HW532_09785"/>
<keyword evidence="1" id="KW-0802">TPR repeat</keyword>
<dbReference type="PANTHER" id="PTHR44998">
    <property type="match status" value="1"/>
</dbReference>
<feature type="signal peptide" evidence="2">
    <location>
        <begin position="1"/>
        <end position="22"/>
    </location>
</feature>
<accession>A0A7S8C3Z2</accession>
<protein>
    <submittedName>
        <fullName evidence="3">Tetratricopeptide repeat protein</fullName>
    </submittedName>
</protein>
<evidence type="ECO:0000256" key="1">
    <source>
        <dbReference type="PROSITE-ProRule" id="PRU00339"/>
    </source>
</evidence>
<dbReference type="PANTHER" id="PTHR44998:SF1">
    <property type="entry name" value="UDP-N-ACETYLGLUCOSAMINE--PEPTIDE N-ACETYLGLUCOSAMINYLTRANSFERASE 110 KDA SUBUNIT"/>
    <property type="match status" value="1"/>
</dbReference>
<evidence type="ECO:0000313" key="3">
    <source>
        <dbReference type="EMBL" id="QPC42954.1"/>
    </source>
</evidence>
<feature type="repeat" description="TPR" evidence="1">
    <location>
        <begin position="72"/>
        <end position="105"/>
    </location>
</feature>
<evidence type="ECO:0000313" key="4">
    <source>
        <dbReference type="Proteomes" id="UP000593594"/>
    </source>
</evidence>
<evidence type="ECO:0000256" key="2">
    <source>
        <dbReference type="SAM" id="SignalP"/>
    </source>
</evidence>
<keyword evidence="4" id="KW-1185">Reference proteome</keyword>
<reference evidence="3 4" key="1">
    <citation type="submission" date="2020-06" db="EMBL/GenBank/DDBJ databases">
        <title>Genome sequence of 2 isolates from Red Sea Mangroves.</title>
        <authorList>
            <person name="Sefrji F."/>
            <person name="Michoud G."/>
            <person name="Merlino G."/>
            <person name="Daffonchio D."/>
        </authorList>
    </citation>
    <scope>NUCLEOTIDE SEQUENCE [LARGE SCALE GENOMIC DNA]</scope>
    <source>
        <strain evidence="3 4">R1DC25</strain>
    </source>
</reference>
<organism evidence="3 4">
    <name type="scientific">Kaustia mangrovi</name>
    <dbReference type="NCBI Taxonomy" id="2593653"/>
    <lineage>
        <taxon>Bacteria</taxon>
        <taxon>Pseudomonadati</taxon>
        <taxon>Pseudomonadota</taxon>
        <taxon>Alphaproteobacteria</taxon>
        <taxon>Hyphomicrobiales</taxon>
        <taxon>Parvibaculaceae</taxon>
        <taxon>Kaustia</taxon>
    </lineage>
</organism>
<name>A0A7S8C3Z2_9HYPH</name>
<proteinExistence type="predicted"/>
<feature type="chain" id="PRO_5032901862" evidence="2">
    <location>
        <begin position="23"/>
        <end position="267"/>
    </location>
</feature>
<dbReference type="Proteomes" id="UP000593594">
    <property type="component" value="Chromosome"/>
</dbReference>
<dbReference type="Pfam" id="PF00515">
    <property type="entry name" value="TPR_1"/>
    <property type="match status" value="1"/>
</dbReference>
<dbReference type="InterPro" id="IPR011990">
    <property type="entry name" value="TPR-like_helical_dom_sf"/>
</dbReference>
<sequence length="267" mass="27389">MRANPVLMAIAMAVALSGCATLSDPEGSAGADLGDSQSGRLAKLASEVEERGDTGTAIALYERAATVPGAEPAAYMRLGEAYMRTGYPEQAVKAFRAVLTRKPNDGEALIGLGSALVETGDFDAGIRSLGQGAAILDTASAYNRLGVAQTLAGRLDQATAAYATALELDPGDLDVKANLALASALTGNGQEAVKLMRQVAAAPDAQPRHKRNLIVVYGLLGRSEEIRAAPPSGLTSDEIATLLAEVRSIRAMASAQEKARALGAIAG</sequence>
<dbReference type="InterPro" id="IPR019734">
    <property type="entry name" value="TPR_rpt"/>
</dbReference>
<dbReference type="EMBL" id="CP058214">
    <property type="protein sequence ID" value="QPC42954.1"/>
    <property type="molecule type" value="Genomic_DNA"/>
</dbReference>
<dbReference type="AlphaFoldDB" id="A0A7S8C3Z2"/>
<dbReference type="GO" id="GO:0016757">
    <property type="term" value="F:glycosyltransferase activity"/>
    <property type="evidence" value="ECO:0007669"/>
    <property type="project" value="TreeGrafter"/>
</dbReference>
<dbReference type="Pfam" id="PF13432">
    <property type="entry name" value="TPR_16"/>
    <property type="match status" value="1"/>
</dbReference>
<gene>
    <name evidence="3" type="ORF">HW532_09785</name>
</gene>
<dbReference type="GO" id="GO:0006493">
    <property type="term" value="P:protein O-linked glycosylation"/>
    <property type="evidence" value="ECO:0007669"/>
    <property type="project" value="TreeGrafter"/>
</dbReference>
<dbReference type="RefSeq" id="WP_213164194.1">
    <property type="nucleotide sequence ID" value="NZ_CP058214.1"/>
</dbReference>
<feature type="repeat" description="TPR" evidence="1">
    <location>
        <begin position="139"/>
        <end position="172"/>
    </location>
</feature>